<dbReference type="Proteomes" id="UP000034799">
    <property type="component" value="Unassembled WGS sequence"/>
</dbReference>
<dbReference type="AlphaFoldDB" id="A0A0G0QVR6"/>
<comment type="caution">
    <text evidence="1">The sequence shown here is derived from an EMBL/GenBank/DDBJ whole genome shotgun (WGS) entry which is preliminary data.</text>
</comment>
<protein>
    <submittedName>
        <fullName evidence="1">Uncharacterized protein</fullName>
    </submittedName>
</protein>
<gene>
    <name evidence="1" type="ORF">UT34_C0002G0214</name>
</gene>
<accession>A0A0G0QVR6</accession>
<proteinExistence type="predicted"/>
<dbReference type="STRING" id="1619100.UT34_C0002G0214"/>
<organism evidence="1 2">
    <name type="scientific">candidate division WS6 bacterium GW2011_GWF2_39_15</name>
    <dbReference type="NCBI Taxonomy" id="1619100"/>
    <lineage>
        <taxon>Bacteria</taxon>
        <taxon>Candidatus Dojkabacteria</taxon>
    </lineage>
</organism>
<reference evidence="1 2" key="1">
    <citation type="journal article" date="2015" name="Nature">
        <title>rRNA introns, odd ribosomes, and small enigmatic genomes across a large radiation of phyla.</title>
        <authorList>
            <person name="Brown C.T."/>
            <person name="Hug L.A."/>
            <person name="Thomas B.C."/>
            <person name="Sharon I."/>
            <person name="Castelle C.J."/>
            <person name="Singh A."/>
            <person name="Wilkins M.J."/>
            <person name="Williams K.H."/>
            <person name="Banfield J.F."/>
        </authorList>
    </citation>
    <scope>NUCLEOTIDE SEQUENCE [LARGE SCALE GENOMIC DNA]</scope>
</reference>
<sequence>MPSQSFADFLMSNASGFVDERAMLDDHERRVLDFKNRLFEITGLSVYELEGIEANVLIACVAENSKHDYEVQLHVIFGDRTTLVTNGGFSGRKNELKFLEGTQLSDADGLKKAVVGLYMASKSLLSEDNQITREFVKDALKQLGVATKSLR</sequence>
<evidence type="ECO:0000313" key="1">
    <source>
        <dbReference type="EMBL" id="KKR05707.1"/>
    </source>
</evidence>
<name>A0A0G0QVR6_9BACT</name>
<dbReference type="EMBL" id="LBWK01000002">
    <property type="protein sequence ID" value="KKR05707.1"/>
    <property type="molecule type" value="Genomic_DNA"/>
</dbReference>
<evidence type="ECO:0000313" key="2">
    <source>
        <dbReference type="Proteomes" id="UP000034799"/>
    </source>
</evidence>